<evidence type="ECO:0000256" key="6">
    <source>
        <dbReference type="ARBA" id="ARBA00022989"/>
    </source>
</evidence>
<dbReference type="EMBL" id="FNYA01000002">
    <property type="protein sequence ID" value="SEI67152.1"/>
    <property type="molecule type" value="Genomic_DNA"/>
</dbReference>
<evidence type="ECO:0000256" key="4">
    <source>
        <dbReference type="ARBA" id="ARBA00022692"/>
    </source>
</evidence>
<comment type="similarity">
    <text evidence="2">Belongs to the MreD family.</text>
</comment>
<sequence length="168" mass="19419">MNSNFILNLIRFIVLLTIQIVVLEQVKFGGWINPYLYILFIILYPINSNKSGFIAASFCLGLVMDLFCDSGGVHATACLLLAYFRPGFLKFAFGLSYEYQTIRIAEKLSVDRFTFIMSAILFHHLVLFSLELYRFDLIFEIITRTILSTLFTFIICIISIYLIKPNKR</sequence>
<evidence type="ECO:0000256" key="1">
    <source>
        <dbReference type="ARBA" id="ARBA00004651"/>
    </source>
</evidence>
<feature type="transmembrane region" description="Helical" evidence="8">
    <location>
        <begin position="30"/>
        <end position="47"/>
    </location>
</feature>
<evidence type="ECO:0000313" key="9">
    <source>
        <dbReference type="EMBL" id="SEI67152.1"/>
    </source>
</evidence>
<protein>
    <submittedName>
        <fullName evidence="9">Rod shape-determining protein MreD</fullName>
    </submittedName>
</protein>
<feature type="transmembrane region" description="Helical" evidence="8">
    <location>
        <begin position="113"/>
        <end position="135"/>
    </location>
</feature>
<comment type="subcellular location">
    <subcellularLocation>
        <location evidence="1">Cell membrane</location>
        <topology evidence="1">Multi-pass membrane protein</topology>
    </subcellularLocation>
</comment>
<keyword evidence="10" id="KW-1185">Reference proteome</keyword>
<evidence type="ECO:0000313" key="10">
    <source>
        <dbReference type="Proteomes" id="UP000199702"/>
    </source>
</evidence>
<evidence type="ECO:0000256" key="2">
    <source>
        <dbReference type="ARBA" id="ARBA00007776"/>
    </source>
</evidence>
<keyword evidence="6 8" id="KW-1133">Transmembrane helix</keyword>
<dbReference type="AlphaFoldDB" id="A0A1H6SU88"/>
<keyword evidence="4 8" id="KW-0812">Transmembrane</keyword>
<dbReference type="NCBIfam" id="TIGR03426">
    <property type="entry name" value="shape_MreD"/>
    <property type="match status" value="1"/>
</dbReference>
<feature type="transmembrane region" description="Helical" evidence="8">
    <location>
        <begin position="53"/>
        <end position="84"/>
    </location>
</feature>
<dbReference type="InterPro" id="IPR007227">
    <property type="entry name" value="Cell_shape_determining_MreD"/>
</dbReference>
<dbReference type="GO" id="GO:0008360">
    <property type="term" value="P:regulation of cell shape"/>
    <property type="evidence" value="ECO:0007669"/>
    <property type="project" value="UniProtKB-KW"/>
</dbReference>
<feature type="transmembrane region" description="Helical" evidence="8">
    <location>
        <begin position="6"/>
        <end position="23"/>
    </location>
</feature>
<reference evidence="10" key="1">
    <citation type="submission" date="2016-10" db="EMBL/GenBank/DDBJ databases">
        <authorList>
            <person name="Varghese N."/>
            <person name="Submissions S."/>
        </authorList>
    </citation>
    <scope>NUCLEOTIDE SEQUENCE [LARGE SCALE GENOMIC DNA]</scope>
    <source>
        <strain evidence="10">DSM 17934</strain>
    </source>
</reference>
<accession>A0A1H6SU88</accession>
<proteinExistence type="inferred from homology"/>
<gene>
    <name evidence="9" type="ORF">SAMN05660918_1361</name>
</gene>
<evidence type="ECO:0000256" key="7">
    <source>
        <dbReference type="ARBA" id="ARBA00023136"/>
    </source>
</evidence>
<keyword evidence="5" id="KW-0133">Cell shape</keyword>
<dbReference type="GO" id="GO:0005886">
    <property type="term" value="C:plasma membrane"/>
    <property type="evidence" value="ECO:0007669"/>
    <property type="project" value="UniProtKB-SubCell"/>
</dbReference>
<dbReference type="Proteomes" id="UP000199702">
    <property type="component" value="Unassembled WGS sequence"/>
</dbReference>
<dbReference type="OrthoDB" id="1132160at2"/>
<evidence type="ECO:0000256" key="5">
    <source>
        <dbReference type="ARBA" id="ARBA00022960"/>
    </source>
</evidence>
<keyword evidence="3" id="KW-1003">Cell membrane</keyword>
<dbReference type="STRING" id="402734.SAMN05660918_1361"/>
<organism evidence="9 10">
    <name type="scientific">Flavobacterium terrigena</name>
    <dbReference type="NCBI Taxonomy" id="402734"/>
    <lineage>
        <taxon>Bacteria</taxon>
        <taxon>Pseudomonadati</taxon>
        <taxon>Bacteroidota</taxon>
        <taxon>Flavobacteriia</taxon>
        <taxon>Flavobacteriales</taxon>
        <taxon>Flavobacteriaceae</taxon>
        <taxon>Flavobacterium</taxon>
    </lineage>
</organism>
<dbReference type="RefSeq" id="WP_091310209.1">
    <property type="nucleotide sequence ID" value="NZ_CBCSJU010000002.1"/>
</dbReference>
<evidence type="ECO:0000256" key="8">
    <source>
        <dbReference type="SAM" id="Phobius"/>
    </source>
</evidence>
<name>A0A1H6SU88_9FLAO</name>
<keyword evidence="7 8" id="KW-0472">Membrane</keyword>
<feature type="transmembrane region" description="Helical" evidence="8">
    <location>
        <begin position="141"/>
        <end position="163"/>
    </location>
</feature>
<evidence type="ECO:0000256" key="3">
    <source>
        <dbReference type="ARBA" id="ARBA00022475"/>
    </source>
</evidence>